<dbReference type="PANTHER" id="PTHR21716:SF4">
    <property type="entry name" value="TRANSMEMBRANE PROTEIN 245"/>
    <property type="match status" value="1"/>
</dbReference>
<comment type="subcellular location">
    <subcellularLocation>
        <location evidence="1">Membrane</location>
        <topology evidence="1">Multi-pass membrane protein</topology>
    </subcellularLocation>
</comment>
<gene>
    <name evidence="7" type="ORF">AYR66_19645</name>
</gene>
<reference evidence="7 8" key="1">
    <citation type="submission" date="2016-02" db="EMBL/GenBank/DDBJ databases">
        <authorList>
            <person name="Wen L."/>
            <person name="He K."/>
            <person name="Yang H."/>
        </authorList>
    </citation>
    <scope>NUCLEOTIDE SEQUENCE [LARGE SCALE GENOMIC DNA]</scope>
    <source>
        <strain evidence="7 8">TSA40</strain>
    </source>
</reference>
<name>A0A254TFR4_9BURK</name>
<evidence type="ECO:0000256" key="2">
    <source>
        <dbReference type="ARBA" id="ARBA00009773"/>
    </source>
</evidence>
<evidence type="ECO:0000256" key="5">
    <source>
        <dbReference type="ARBA" id="ARBA00023136"/>
    </source>
</evidence>
<feature type="transmembrane region" description="Helical" evidence="6">
    <location>
        <begin position="323"/>
        <end position="342"/>
    </location>
</feature>
<keyword evidence="8" id="KW-1185">Reference proteome</keyword>
<feature type="transmembrane region" description="Helical" evidence="6">
    <location>
        <begin position="299"/>
        <end position="317"/>
    </location>
</feature>
<evidence type="ECO:0000313" key="8">
    <source>
        <dbReference type="Proteomes" id="UP000197535"/>
    </source>
</evidence>
<organism evidence="7 8">
    <name type="scientific">Noviherbaspirillum denitrificans</name>
    <dbReference type="NCBI Taxonomy" id="1968433"/>
    <lineage>
        <taxon>Bacteria</taxon>
        <taxon>Pseudomonadati</taxon>
        <taxon>Pseudomonadota</taxon>
        <taxon>Betaproteobacteria</taxon>
        <taxon>Burkholderiales</taxon>
        <taxon>Oxalobacteraceae</taxon>
        <taxon>Noviherbaspirillum</taxon>
    </lineage>
</organism>
<dbReference type="OrthoDB" id="106838at2"/>
<dbReference type="RefSeq" id="WP_088708221.1">
    <property type="nucleotide sequence ID" value="NZ_LSTO01000001.1"/>
</dbReference>
<feature type="transmembrane region" description="Helical" evidence="6">
    <location>
        <begin position="36"/>
        <end position="54"/>
    </location>
</feature>
<comment type="similarity">
    <text evidence="2">Belongs to the autoinducer-2 exporter (AI-2E) (TC 2.A.86) family.</text>
</comment>
<protein>
    <submittedName>
        <fullName evidence="7">Permease</fullName>
    </submittedName>
</protein>
<dbReference type="PANTHER" id="PTHR21716">
    <property type="entry name" value="TRANSMEMBRANE PROTEIN"/>
    <property type="match status" value="1"/>
</dbReference>
<evidence type="ECO:0000256" key="3">
    <source>
        <dbReference type="ARBA" id="ARBA00022692"/>
    </source>
</evidence>
<evidence type="ECO:0000256" key="4">
    <source>
        <dbReference type="ARBA" id="ARBA00022989"/>
    </source>
</evidence>
<dbReference type="AlphaFoldDB" id="A0A254TFR4"/>
<sequence length="361" mass="38922">MTPRESAIGTRTVLLWLLLAGLFILSYMTLRWFIVPVVWALILAYATWPMYARLRRGMRGAATSSALLMTLLLTAAFVLPLLGLVGLLQDEFVLAYQAVSGYINAGPQRLPAIIKNIPWIGERLQQIFDHLAGDPAAFRTEALQLAQNWFGQVAELVGGVGRNAAKMGMAVLTVLFVYRDGESLLAQVQRVLRRFIGVRAEGYLDAIGATTKAVLYGLVLTALAQGTLAGLGYWAAGIHAPALLGALTALVALIPFGAPVIWGSLGVWLLMTGQTLAGIGLLLWGALVVSWVDNLIRPLVISSAAQIPFLLVLFGVLGGLGAFGLVGMFVGPVIVAVLLAVWREWLEERAPDEVRVHRLHD</sequence>
<dbReference type="GO" id="GO:0016020">
    <property type="term" value="C:membrane"/>
    <property type="evidence" value="ECO:0007669"/>
    <property type="project" value="UniProtKB-SubCell"/>
</dbReference>
<feature type="transmembrane region" description="Helical" evidence="6">
    <location>
        <begin position="213"/>
        <end position="235"/>
    </location>
</feature>
<feature type="transmembrane region" description="Helical" evidence="6">
    <location>
        <begin position="268"/>
        <end position="292"/>
    </location>
</feature>
<dbReference type="Pfam" id="PF01594">
    <property type="entry name" value="AI-2E_transport"/>
    <property type="match status" value="1"/>
</dbReference>
<feature type="transmembrane region" description="Helical" evidence="6">
    <location>
        <begin position="242"/>
        <end position="262"/>
    </location>
</feature>
<keyword evidence="5 6" id="KW-0472">Membrane</keyword>
<comment type="caution">
    <text evidence="7">The sequence shown here is derived from an EMBL/GenBank/DDBJ whole genome shotgun (WGS) entry which is preliminary data.</text>
</comment>
<evidence type="ECO:0000313" key="7">
    <source>
        <dbReference type="EMBL" id="OWW21365.1"/>
    </source>
</evidence>
<evidence type="ECO:0000256" key="6">
    <source>
        <dbReference type="SAM" id="Phobius"/>
    </source>
</evidence>
<accession>A0A254TFR4</accession>
<keyword evidence="3 6" id="KW-0812">Transmembrane</keyword>
<dbReference type="InterPro" id="IPR002549">
    <property type="entry name" value="AI-2E-like"/>
</dbReference>
<proteinExistence type="inferred from homology"/>
<keyword evidence="4 6" id="KW-1133">Transmembrane helix</keyword>
<evidence type="ECO:0000256" key="1">
    <source>
        <dbReference type="ARBA" id="ARBA00004141"/>
    </source>
</evidence>
<feature type="transmembrane region" description="Helical" evidence="6">
    <location>
        <begin position="66"/>
        <end position="88"/>
    </location>
</feature>
<dbReference type="EMBL" id="LSTO01000001">
    <property type="protein sequence ID" value="OWW21365.1"/>
    <property type="molecule type" value="Genomic_DNA"/>
</dbReference>
<dbReference type="Proteomes" id="UP000197535">
    <property type="component" value="Unassembled WGS sequence"/>
</dbReference>
<feature type="transmembrane region" description="Helical" evidence="6">
    <location>
        <begin position="12"/>
        <end position="30"/>
    </location>
</feature>